<evidence type="ECO:0008006" key="4">
    <source>
        <dbReference type="Google" id="ProtNLM"/>
    </source>
</evidence>
<evidence type="ECO:0000313" key="3">
    <source>
        <dbReference type="Proteomes" id="UP001153269"/>
    </source>
</evidence>
<dbReference type="AlphaFoldDB" id="A0A9N7U2J5"/>
<dbReference type="EMBL" id="CADEAL010000565">
    <property type="protein sequence ID" value="CAB1422158.1"/>
    <property type="molecule type" value="Genomic_DNA"/>
</dbReference>
<evidence type="ECO:0000313" key="2">
    <source>
        <dbReference type="EMBL" id="CAB1422158.1"/>
    </source>
</evidence>
<feature type="chain" id="PRO_5040204494" description="VWFD domain-containing protein" evidence="1">
    <location>
        <begin position="22"/>
        <end position="362"/>
    </location>
</feature>
<accession>A0A9N7U2J5</accession>
<sequence length="362" mass="38616">MFNIVHLAALSVLAGTATTQSQIFTGSGVLNITSCPITYYGQKYNNVYVSFNASTVSVCFNGQYQSGIKDDCILVPGGAADQCRIRSDGQMMHTSLLISKQTCRSMASQSLNRDSLTLKQSDGGYSDLSSCRRSGVVYKTNTTVVDPSSCSTVSCDASAVAAVSVCDPNESCNGKGSCIISNNVCTVIGSTVVGFAGQVQAVPDRCGYTLFRSTSVPGFQVVGVFQERRRKDVSFLKRVILQLDAGGVQISLEQGSRALLDTRELRLNTTAMVVHGWELTKDQTGVTAKMSASNFTVSVHFDGSITHIHLTGPNGHDAHGFCGNSSRTVKDEKVSSHSDTGCDKQYNEAADPTINCKASTDW</sequence>
<protein>
    <recommendedName>
        <fullName evidence="4">VWFD domain-containing protein</fullName>
    </recommendedName>
</protein>
<organism evidence="2 3">
    <name type="scientific">Pleuronectes platessa</name>
    <name type="common">European plaice</name>
    <dbReference type="NCBI Taxonomy" id="8262"/>
    <lineage>
        <taxon>Eukaryota</taxon>
        <taxon>Metazoa</taxon>
        <taxon>Chordata</taxon>
        <taxon>Craniata</taxon>
        <taxon>Vertebrata</taxon>
        <taxon>Euteleostomi</taxon>
        <taxon>Actinopterygii</taxon>
        <taxon>Neopterygii</taxon>
        <taxon>Teleostei</taxon>
        <taxon>Neoteleostei</taxon>
        <taxon>Acanthomorphata</taxon>
        <taxon>Carangaria</taxon>
        <taxon>Pleuronectiformes</taxon>
        <taxon>Pleuronectoidei</taxon>
        <taxon>Pleuronectidae</taxon>
        <taxon>Pleuronectes</taxon>
    </lineage>
</organism>
<keyword evidence="3" id="KW-1185">Reference proteome</keyword>
<evidence type="ECO:0000256" key="1">
    <source>
        <dbReference type="SAM" id="SignalP"/>
    </source>
</evidence>
<keyword evidence="1" id="KW-0732">Signal</keyword>
<comment type="caution">
    <text evidence="2">The sequence shown here is derived from an EMBL/GenBank/DDBJ whole genome shotgun (WGS) entry which is preliminary data.</text>
</comment>
<reference evidence="2" key="1">
    <citation type="submission" date="2020-03" db="EMBL/GenBank/DDBJ databases">
        <authorList>
            <person name="Weist P."/>
        </authorList>
    </citation>
    <scope>NUCLEOTIDE SEQUENCE</scope>
</reference>
<proteinExistence type="predicted"/>
<gene>
    <name evidence="2" type="ORF">PLEPLA_LOCUS10047</name>
</gene>
<name>A0A9N7U2J5_PLEPL</name>
<dbReference type="Proteomes" id="UP001153269">
    <property type="component" value="Unassembled WGS sequence"/>
</dbReference>
<feature type="signal peptide" evidence="1">
    <location>
        <begin position="1"/>
        <end position="21"/>
    </location>
</feature>